<gene>
    <name evidence="2" type="ORF">MZO42_00925</name>
</gene>
<name>A0ABU3MY58_9SPHN</name>
<feature type="signal peptide" evidence="1">
    <location>
        <begin position="1"/>
        <end position="29"/>
    </location>
</feature>
<evidence type="ECO:0000313" key="2">
    <source>
        <dbReference type="EMBL" id="MDT8757249.1"/>
    </source>
</evidence>
<organism evidence="2">
    <name type="scientific">Sphingomonas psychrotolerans</name>
    <dbReference type="NCBI Taxonomy" id="1327635"/>
    <lineage>
        <taxon>Bacteria</taxon>
        <taxon>Pseudomonadati</taxon>
        <taxon>Pseudomonadota</taxon>
        <taxon>Alphaproteobacteria</taxon>
        <taxon>Sphingomonadales</taxon>
        <taxon>Sphingomonadaceae</taxon>
        <taxon>Sphingomonas</taxon>
    </lineage>
</organism>
<protein>
    <submittedName>
        <fullName evidence="2">Uncharacterized protein</fullName>
    </submittedName>
</protein>
<sequence length="718" mass="78916">MNKKRMFAALRLATALTVASIAAAGTTYAQVPATALHQPGRALPGDVRMTRTQTAVTLDWPSAANERAQLVLSLDPRQPLISAVSIAGKPVLGGVDPAGVITVGTRDLKEGWTIFFDNPRQRPFESFPLTLTRGDITIRAEGGYTRVIVGGAAAGPFSGTYQFTIYPGSRLVRAAMVLSTQRPATAYTFDAGLSVASSSTLPWRSIAYTDLSDTVVRREGDASRRPAVSPKVRARMIVAEGPSGGALGIVPPPHQFYYPLDYANNDNSAWYGSDYRNLTGRVGFGVRQTLEGDRRWVPWVNAPPGSVQDMGVFLLPDAGDAASVTQAALSYTRKDSFKRLPGYHTFTSHYHIEHTEAFLNTARFQQSTQVPEGLESPDFVKRFKDMNVDIVHLAELHLPKEALDRAGDRLTLLKTMHAETKRLSDDKLLLLPGEEPNVHLGGHWISFFPKPVYWTLDRKEGQPFVENDPALGKVYHVGSQDDVLKLMQAEHGLMWTAHPRIKGSLGFPDKHKDTAFFKSDRFLGGAWKNMPSDYSLPRLGTRVLDTLDDMNNWAATPSERKFAPGEVDVFQIDRNSELYAHMNINYLRLDGPLPRYADGWASVLGALRGGKFFTTTGEVLIPDFTINGATSGGEAAFARNATVRATVEWTFPLAYAEVVSGDGNKVYRDRIDLSGSAPFGTRTIEKQVNLNGRKWARIEVWDVATNGAYTPPVFSKAD</sequence>
<dbReference type="EMBL" id="JALMLT010000001">
    <property type="protein sequence ID" value="MDT8757249.1"/>
    <property type="molecule type" value="Genomic_DNA"/>
</dbReference>
<feature type="chain" id="PRO_5045646829" evidence="1">
    <location>
        <begin position="30"/>
        <end position="718"/>
    </location>
</feature>
<evidence type="ECO:0000256" key="1">
    <source>
        <dbReference type="SAM" id="SignalP"/>
    </source>
</evidence>
<proteinExistence type="predicted"/>
<keyword evidence="1" id="KW-0732">Signal</keyword>
<comment type="caution">
    <text evidence="2">The sequence shown here is derived from an EMBL/GenBank/DDBJ whole genome shotgun (WGS) entry which is preliminary data.</text>
</comment>
<accession>A0ABU3MY58</accession>
<reference evidence="2" key="1">
    <citation type="submission" date="2022-04" db="EMBL/GenBank/DDBJ databases">
        <title>Tomato heritable bacteria conferring resistance against bacterial wilt.</title>
        <authorList>
            <person name="Yin J."/>
        </authorList>
    </citation>
    <scope>NUCLEOTIDE SEQUENCE</scope>
    <source>
        <strain evidence="2">Cra20</strain>
    </source>
</reference>